<comment type="caution">
    <text evidence="7">The sequence shown here is derived from an EMBL/GenBank/DDBJ whole genome shotgun (WGS) entry which is preliminary data.</text>
</comment>
<dbReference type="RefSeq" id="WP_064053052.1">
    <property type="nucleotide sequence ID" value="NZ_RBPW01000275.1"/>
</dbReference>
<dbReference type="GO" id="GO:0016787">
    <property type="term" value="F:hydrolase activity"/>
    <property type="evidence" value="ECO:0007669"/>
    <property type="project" value="UniProtKB-KW"/>
</dbReference>
<dbReference type="InterPro" id="IPR051013">
    <property type="entry name" value="MBL_superfamily_lactonases"/>
</dbReference>
<proteinExistence type="inferred from homology"/>
<evidence type="ECO:0000259" key="6">
    <source>
        <dbReference type="SMART" id="SM00849"/>
    </source>
</evidence>
<feature type="domain" description="Metallo-beta-lactamase" evidence="6">
    <location>
        <begin position="36"/>
        <end position="268"/>
    </location>
</feature>
<dbReference type="Proteomes" id="UP000276587">
    <property type="component" value="Unassembled WGS sequence"/>
</dbReference>
<dbReference type="CDD" id="cd07729">
    <property type="entry name" value="AHL_lactonase_MBL-fold"/>
    <property type="match status" value="1"/>
</dbReference>
<gene>
    <name evidence="7" type="ORF">ALQ29_01075</name>
</gene>
<dbReference type="Pfam" id="PF00753">
    <property type="entry name" value="Lactamase_B"/>
    <property type="match status" value="1"/>
</dbReference>
<dbReference type="Gene3D" id="3.60.15.10">
    <property type="entry name" value="Ribonuclease Z/Hydroxyacylglutathione hydrolase-like"/>
    <property type="match status" value="1"/>
</dbReference>
<keyword evidence="4" id="KW-0378">Hydrolase</keyword>
<sequence length="301" mass="33726">MTDNTYSIWVAEYAYVVNYPVSGVLYGAHNEGVRKLPYCYVVIKGGGRTMMVDVGYNHQAYGGVLGERFGVEHWHSPREVLAECGVTPEEVDTVFITHSHFDHLGNTDAFPNATFYIQERELSKWIWAMAQPEHMQWMMAGTDPSDILRAVDLAKQGRLKCLDGALEDVVPGIDIHVAFDSHTYGCMWLHVRNDLERESENGWVLAGDLVYVYENLVKNPQVIDGQIDGRLSIKPVGLAMGSNTNLVAASDDMLKAVDYQVKRVIPIHEERLKDVFPSRNTKLGLRVSEICLARGQESVVA</sequence>
<keyword evidence="8" id="KW-1185">Reference proteome</keyword>
<evidence type="ECO:0000256" key="1">
    <source>
        <dbReference type="ARBA" id="ARBA00001947"/>
    </source>
</evidence>
<dbReference type="SUPFAM" id="SSF56281">
    <property type="entry name" value="Metallo-hydrolase/oxidoreductase"/>
    <property type="match status" value="1"/>
</dbReference>
<evidence type="ECO:0000313" key="7">
    <source>
        <dbReference type="EMBL" id="RMP03077.1"/>
    </source>
</evidence>
<evidence type="ECO:0000256" key="4">
    <source>
        <dbReference type="ARBA" id="ARBA00022801"/>
    </source>
</evidence>
<dbReference type="SMART" id="SM00849">
    <property type="entry name" value="Lactamase_B"/>
    <property type="match status" value="1"/>
</dbReference>
<protein>
    <recommendedName>
        <fullName evidence="6">Metallo-beta-lactamase domain-containing protein</fullName>
    </recommendedName>
</protein>
<keyword evidence="5" id="KW-0862">Zinc</keyword>
<comment type="similarity">
    <text evidence="2">Belongs to the metallo-beta-lactamase superfamily.</text>
</comment>
<accession>A0A3M3W9E5</accession>
<name>A0A3M3W9E5_PSEMA</name>
<comment type="cofactor">
    <cofactor evidence="1">
        <name>Zn(2+)</name>
        <dbReference type="ChEBI" id="CHEBI:29105"/>
    </cofactor>
</comment>
<evidence type="ECO:0000256" key="5">
    <source>
        <dbReference type="ARBA" id="ARBA00022833"/>
    </source>
</evidence>
<dbReference type="GO" id="GO:0046872">
    <property type="term" value="F:metal ion binding"/>
    <property type="evidence" value="ECO:0007669"/>
    <property type="project" value="UniProtKB-KW"/>
</dbReference>
<organism evidence="7 8">
    <name type="scientific">Pseudomonas marginalis pv. marginalis</name>
    <dbReference type="NCBI Taxonomy" id="97473"/>
    <lineage>
        <taxon>Bacteria</taxon>
        <taxon>Pseudomonadati</taxon>
        <taxon>Pseudomonadota</taxon>
        <taxon>Gammaproteobacteria</taxon>
        <taxon>Pseudomonadales</taxon>
        <taxon>Pseudomonadaceae</taxon>
        <taxon>Pseudomonas</taxon>
    </lineage>
</organism>
<reference evidence="7 8" key="1">
    <citation type="submission" date="2018-08" db="EMBL/GenBank/DDBJ databases">
        <title>Recombination of ecologically and evolutionarily significant loci maintains genetic cohesion in the Pseudomonas syringae species complex.</title>
        <authorList>
            <person name="Dillon M."/>
            <person name="Thakur S."/>
            <person name="Almeida R.N.D."/>
            <person name="Weir B.S."/>
            <person name="Guttman D.S."/>
        </authorList>
    </citation>
    <scope>NUCLEOTIDE SEQUENCE [LARGE SCALE GENOMIC DNA]</scope>
    <source>
        <strain evidence="7 8">ICMP 3555</strain>
    </source>
</reference>
<dbReference type="InterPro" id="IPR036866">
    <property type="entry name" value="RibonucZ/Hydroxyglut_hydro"/>
</dbReference>
<dbReference type="EMBL" id="RBQF01000327">
    <property type="protein sequence ID" value="RMP03077.1"/>
    <property type="molecule type" value="Genomic_DNA"/>
</dbReference>
<dbReference type="AlphaFoldDB" id="A0A3M3W9E5"/>
<dbReference type="InterPro" id="IPR001279">
    <property type="entry name" value="Metallo-B-lactamas"/>
</dbReference>
<evidence type="ECO:0000313" key="8">
    <source>
        <dbReference type="Proteomes" id="UP000276587"/>
    </source>
</evidence>
<dbReference type="PANTHER" id="PTHR42978:SF2">
    <property type="entry name" value="102 KBASES UNSTABLE REGION: FROM 1 TO 119443"/>
    <property type="match status" value="1"/>
</dbReference>
<evidence type="ECO:0000256" key="2">
    <source>
        <dbReference type="ARBA" id="ARBA00007749"/>
    </source>
</evidence>
<evidence type="ECO:0000256" key="3">
    <source>
        <dbReference type="ARBA" id="ARBA00022723"/>
    </source>
</evidence>
<keyword evidence="3" id="KW-0479">Metal-binding</keyword>
<dbReference type="PANTHER" id="PTHR42978">
    <property type="entry name" value="QUORUM-QUENCHING LACTONASE YTNP-RELATED-RELATED"/>
    <property type="match status" value="1"/>
</dbReference>